<dbReference type="Gene3D" id="3.30.360.10">
    <property type="entry name" value="Dihydrodipicolinate Reductase, domain 2"/>
    <property type="match status" value="1"/>
</dbReference>
<dbReference type="InterPro" id="IPR050463">
    <property type="entry name" value="Gfo/Idh/MocA_oxidrdct_glycsds"/>
</dbReference>
<keyword evidence="1" id="KW-0560">Oxidoreductase</keyword>
<dbReference type="PANTHER" id="PTHR43818:SF11">
    <property type="entry name" value="BCDNA.GH03377"/>
    <property type="match status" value="1"/>
</dbReference>
<dbReference type="AlphaFoldDB" id="A0A5R8KFP4"/>
<proteinExistence type="predicted"/>
<dbReference type="Proteomes" id="UP000306196">
    <property type="component" value="Unassembled WGS sequence"/>
</dbReference>
<evidence type="ECO:0000256" key="1">
    <source>
        <dbReference type="ARBA" id="ARBA00023002"/>
    </source>
</evidence>
<dbReference type="InterPro" id="IPR043906">
    <property type="entry name" value="Gfo/Idh/MocA_OxRdtase_bact_C"/>
</dbReference>
<dbReference type="InterPro" id="IPR006311">
    <property type="entry name" value="TAT_signal"/>
</dbReference>
<dbReference type="OrthoDB" id="9767999at2"/>
<sequence length="458" mass="50732">MKRISRPTRRHFLQSGVAALGFPAIVPSSVFGQNAPSNRITMGIVGWGMMGPGNARNFLGQPDCQIVAACDVDKRNLNAAVNTINESYKNTDCKAYADYRELMARKDIDTVMLALPDNWHALTAIEAAKNGKDIYGEKPLARTIAEQQAIVSAVQRFGRIFQTGSQQRSDNRFRIAAEIVANGLIGKLKEVHVGLPSGHNDFAKTGDKTAVTPPPAELDYDMWIGPAKMQDYIEARVHKNWRWDYNIGAGQLIDWIGHHCDIAHWGMGADQTGPIEVTPIEAQFPPADAVWNTATKYRSECKYADGTVMTIAGGSPDIKMGTKWIGADGWVWVDRGGFDASRDDIRKAVKRRVKDKDGKETIVDGFEAPKLGDDVIKTRLYETPGHHRNFLDSVKSRKPTVCPAETGHRSAVPGHLSLIALQLNRPIKWDPEKEQILNDPEATAKLGREYRGPWKLEA</sequence>
<feature type="domain" description="Gfo/Idh/MocA-like oxidoreductase N-terminal" evidence="2">
    <location>
        <begin position="41"/>
        <end position="164"/>
    </location>
</feature>
<name>A0A5R8KFP4_9BACT</name>
<feature type="domain" description="Gfo/Idh/MocA-like oxidoreductase bacterial type C-terminal" evidence="3">
    <location>
        <begin position="380"/>
        <end position="455"/>
    </location>
</feature>
<dbReference type="GO" id="GO:0000166">
    <property type="term" value="F:nucleotide binding"/>
    <property type="evidence" value="ECO:0007669"/>
    <property type="project" value="InterPro"/>
</dbReference>
<reference evidence="4 5" key="1">
    <citation type="submission" date="2019-05" db="EMBL/GenBank/DDBJ databases">
        <title>Verrucobacter flavum gen. nov., sp. nov. a new member of the family Verrucomicrobiaceae.</title>
        <authorList>
            <person name="Szuroczki S."/>
            <person name="Abbaszade G."/>
            <person name="Szabo A."/>
            <person name="Felfoldi T."/>
            <person name="Schumann P."/>
            <person name="Boka K."/>
            <person name="Keki Z."/>
            <person name="Toumi M."/>
            <person name="Toth E."/>
        </authorList>
    </citation>
    <scope>NUCLEOTIDE SEQUENCE [LARGE SCALE GENOMIC DNA]</scope>
    <source>
        <strain evidence="4 5">MG-N-17</strain>
    </source>
</reference>
<dbReference type="PANTHER" id="PTHR43818">
    <property type="entry name" value="BCDNA.GH03377"/>
    <property type="match status" value="1"/>
</dbReference>
<feature type="domain" description="Gfo/Idh/MocA-like oxidoreductase bacterial type C-terminal" evidence="3">
    <location>
        <begin position="178"/>
        <end position="349"/>
    </location>
</feature>
<dbReference type="Pfam" id="PF01408">
    <property type="entry name" value="GFO_IDH_MocA"/>
    <property type="match status" value="1"/>
</dbReference>
<dbReference type="InterPro" id="IPR000683">
    <property type="entry name" value="Gfo/Idh/MocA-like_OxRdtase_N"/>
</dbReference>
<dbReference type="Pfam" id="PF19051">
    <property type="entry name" value="GFO_IDH_MocA_C2"/>
    <property type="match status" value="2"/>
</dbReference>
<dbReference type="InterPro" id="IPR036291">
    <property type="entry name" value="NAD(P)-bd_dom_sf"/>
</dbReference>
<dbReference type="PROSITE" id="PS51318">
    <property type="entry name" value="TAT"/>
    <property type="match status" value="1"/>
</dbReference>
<dbReference type="EMBL" id="VAUV01000007">
    <property type="protein sequence ID" value="TLD70785.1"/>
    <property type="molecule type" value="Genomic_DNA"/>
</dbReference>
<gene>
    <name evidence="4" type="ORF">FEM03_10780</name>
</gene>
<organism evidence="4 5">
    <name type="scientific">Phragmitibacter flavus</name>
    <dbReference type="NCBI Taxonomy" id="2576071"/>
    <lineage>
        <taxon>Bacteria</taxon>
        <taxon>Pseudomonadati</taxon>
        <taxon>Verrucomicrobiota</taxon>
        <taxon>Verrucomicrobiia</taxon>
        <taxon>Verrucomicrobiales</taxon>
        <taxon>Verrucomicrobiaceae</taxon>
        <taxon>Phragmitibacter</taxon>
    </lineage>
</organism>
<dbReference type="RefSeq" id="WP_138086256.1">
    <property type="nucleotide sequence ID" value="NZ_VAUV01000007.1"/>
</dbReference>
<evidence type="ECO:0000259" key="3">
    <source>
        <dbReference type="Pfam" id="PF19051"/>
    </source>
</evidence>
<comment type="caution">
    <text evidence="4">The sequence shown here is derived from an EMBL/GenBank/DDBJ whole genome shotgun (WGS) entry which is preliminary data.</text>
</comment>
<dbReference type="SUPFAM" id="SSF51735">
    <property type="entry name" value="NAD(P)-binding Rossmann-fold domains"/>
    <property type="match status" value="1"/>
</dbReference>
<evidence type="ECO:0000313" key="5">
    <source>
        <dbReference type="Proteomes" id="UP000306196"/>
    </source>
</evidence>
<evidence type="ECO:0000313" key="4">
    <source>
        <dbReference type="EMBL" id="TLD70785.1"/>
    </source>
</evidence>
<dbReference type="SUPFAM" id="SSF55347">
    <property type="entry name" value="Glyceraldehyde-3-phosphate dehydrogenase-like, C-terminal domain"/>
    <property type="match status" value="1"/>
</dbReference>
<accession>A0A5R8KFP4</accession>
<dbReference type="Gene3D" id="3.40.50.720">
    <property type="entry name" value="NAD(P)-binding Rossmann-like Domain"/>
    <property type="match status" value="1"/>
</dbReference>
<dbReference type="GO" id="GO:0016491">
    <property type="term" value="F:oxidoreductase activity"/>
    <property type="evidence" value="ECO:0007669"/>
    <property type="project" value="UniProtKB-KW"/>
</dbReference>
<evidence type="ECO:0000259" key="2">
    <source>
        <dbReference type="Pfam" id="PF01408"/>
    </source>
</evidence>
<keyword evidence="5" id="KW-1185">Reference proteome</keyword>
<protein>
    <submittedName>
        <fullName evidence="4">Gfo/Idh/MocA family oxidoreductase</fullName>
    </submittedName>
</protein>